<dbReference type="RefSeq" id="WP_081028108.1">
    <property type="nucleotide sequence ID" value="NZ_CAXSNX010000021.1"/>
</dbReference>
<accession>A0A7Y0YLS4</accession>
<reference evidence="1" key="1">
    <citation type="submission" date="2021-10" db="EMBL/GenBank/DDBJ databases">
        <title>Collection of gut derived symbiotic bacterial strains cultured from healthy donors.</title>
        <authorList>
            <person name="Lin H."/>
            <person name="Littmann E."/>
            <person name="Kohout C."/>
            <person name="Pamer E.G."/>
        </authorList>
    </citation>
    <scope>NUCLEOTIDE SEQUENCE</scope>
    <source>
        <strain evidence="1">DFI.1.167</strain>
    </source>
</reference>
<dbReference type="EMBL" id="JAJCQG010000095">
    <property type="protein sequence ID" value="MCB7283274.1"/>
    <property type="molecule type" value="Genomic_DNA"/>
</dbReference>
<dbReference type="InterPro" id="IPR052159">
    <property type="entry name" value="Competence_DNA_uptake"/>
</dbReference>
<dbReference type="SUPFAM" id="SSF56281">
    <property type="entry name" value="Metallo-hydrolase/oxidoreductase"/>
    <property type="match status" value="1"/>
</dbReference>
<evidence type="ECO:0000313" key="1">
    <source>
        <dbReference type="EMBL" id="MCB7283274.1"/>
    </source>
</evidence>
<sequence length="316" mass="36101">MKLVVFNVGSALCVYAEHQTTRIVFDIGKGNNFSPVNDFLLPLYEKRGEHRLKNRNNRYGISQLIVSHPHKDHISDIQEFDKNFYAHLLTTPNSKSPNGNPQNINWRKITTPDDPDVKYLKRMKIGRNLPLRSFDSEHLKIGYLWPLDVENNSELLNESYTNNVSIVSFLSFGNYRVFLPGDLQKLAMGEFLNKKTSIRNSYAESIRTELANGVDFLICPHHGLKSSFSVDLFSSMKDGKTNKLNIIPEKSLSSDDVRTVDSRYSTSEYCKGNNNLSTKDKPVYQRKTSNGHIYINENGDVEVLTDITDVINRFLS</sequence>
<organism evidence="1 2">
    <name type="scientific">Phocaeicola vulgatus</name>
    <name type="common">Bacteroides vulgatus</name>
    <dbReference type="NCBI Taxonomy" id="821"/>
    <lineage>
        <taxon>Bacteria</taxon>
        <taxon>Pseudomonadati</taxon>
        <taxon>Bacteroidota</taxon>
        <taxon>Bacteroidia</taxon>
        <taxon>Bacteroidales</taxon>
        <taxon>Bacteroidaceae</taxon>
        <taxon>Phocaeicola</taxon>
    </lineage>
</organism>
<protein>
    <recommendedName>
        <fullName evidence="3">MBL fold metallo-hydrolase</fullName>
    </recommendedName>
</protein>
<evidence type="ECO:0000313" key="2">
    <source>
        <dbReference type="Proteomes" id="UP001199363"/>
    </source>
</evidence>
<dbReference type="Gene3D" id="3.60.15.10">
    <property type="entry name" value="Ribonuclease Z/Hydroxyacylglutathione hydrolase-like"/>
    <property type="match status" value="1"/>
</dbReference>
<dbReference type="PANTHER" id="PTHR30619">
    <property type="entry name" value="DNA INTERNALIZATION/COMPETENCE PROTEIN COMEC/REC2"/>
    <property type="match status" value="1"/>
</dbReference>
<dbReference type="PANTHER" id="PTHR30619:SF1">
    <property type="entry name" value="RECOMBINATION PROTEIN 2"/>
    <property type="match status" value="1"/>
</dbReference>
<dbReference type="InterPro" id="IPR036866">
    <property type="entry name" value="RibonucZ/Hydroxyglut_hydro"/>
</dbReference>
<name>A0A7Y0YLS4_PHOVU</name>
<evidence type="ECO:0008006" key="3">
    <source>
        <dbReference type="Google" id="ProtNLM"/>
    </source>
</evidence>
<comment type="caution">
    <text evidence="1">The sequence shown here is derived from an EMBL/GenBank/DDBJ whole genome shotgun (WGS) entry which is preliminary data.</text>
</comment>
<gene>
    <name evidence="1" type="ORF">LI282_19855</name>
</gene>
<dbReference type="AlphaFoldDB" id="A0A7Y0YLS4"/>
<dbReference type="Proteomes" id="UP001199363">
    <property type="component" value="Unassembled WGS sequence"/>
</dbReference>
<proteinExistence type="predicted"/>